<protein>
    <submittedName>
        <fullName evidence="4">Subunit of DNA polymerase II</fullName>
    </submittedName>
</protein>
<feature type="region of interest" description="Disordered" evidence="2">
    <location>
        <begin position="589"/>
        <end position="610"/>
    </location>
</feature>
<dbReference type="InterPro" id="IPR001357">
    <property type="entry name" value="BRCT_dom"/>
</dbReference>
<dbReference type="PANTHER" id="PTHR13561:SF20">
    <property type="entry name" value="DNA TOPOISOMERASE 2-BINDING PROTEIN 1"/>
    <property type="match status" value="1"/>
</dbReference>
<dbReference type="GO" id="GO:0007095">
    <property type="term" value="P:mitotic G2 DNA damage checkpoint signaling"/>
    <property type="evidence" value="ECO:0007669"/>
    <property type="project" value="TreeGrafter"/>
</dbReference>
<dbReference type="SUPFAM" id="SSF52113">
    <property type="entry name" value="BRCT domain"/>
    <property type="match status" value="3"/>
</dbReference>
<accession>A0A1C1C8P8</accession>
<feature type="region of interest" description="Disordered" evidence="2">
    <location>
        <begin position="523"/>
        <end position="567"/>
    </location>
</feature>
<sequence length="891" mass="97107">MPRQESPESAEQPLQGVVLCFTSIGPEDRTRYADIAIKMGAEHKLDLTSDTSHLIVGSTDTLKYQYVAREREDIKVLVPDWIEAVRDLWINDLPLDLDALATKYRVPTLAGLKICITGFDDLVFRAQLQNNVKQNGGEYTGDLTKDVTHLIAAKPEGKKYEYGMQWQKKVVSLKWYKDSLERGMQLDEALYHPTLPVTEQGVGAWNRKQRPSPQLGKRAREETIAPEPSRKLRRTASVRLGSQNRDMWSDIVGGAGFEAPTDGRPRLKPSISMPSLRRPDRPAIVAEDVRNDRGNTGSGPGNTRSEGFLAGCHFMVQCLDQKKRILISLGATIMGEDETQCSIEPSKLFIILPHNVAAAGPVPEDVIPEGFQVVSELWLEKCMIAKSFIAPESYPLGQVIREPSTSLRDLTINVSGFDGIENVHIIKIVTLLGGTYAEAFTSAISVLVCRATFARRDKLELAHHLGIPVVTEEWLWSTMKDQAKASINDHLLQPQPSHVAKNDAASATKAPTGDHVQLGTTFLQRKASNGPARRQGRAQPADKRTRPGAVTVSPKRSGTPVVVHQGSSDVAHGTDVAGVAGVANGPEIEVSSKRTSASEQQSDTQDGLYIDGKCPLRELPPTSARRNVQAVEHTKAPIRSLDGASSVGEQKAKENTQGAAEVAAKLTDVEAINGAIRDILNERSNQKAANNKVSDEPRKKNNRLVGRALSNLSNSSSTSNVRASRASSVGSVNTDGIGSELPTKQLGEHQGGESTSAAEKRSFSLTGRAKTPLAGLNSAAYGMDDPDLVRPAGFHTEQEPAPRMTQLGYEDPEEAILLREKLAASRQKRSKNPGDNADEDRDERAKPALTRRKTADRKIRDDDLLAIANTGWGSGRRTRHKQRSPPGINGF</sequence>
<dbReference type="GO" id="GO:0033314">
    <property type="term" value="P:mitotic DNA replication checkpoint signaling"/>
    <property type="evidence" value="ECO:0007669"/>
    <property type="project" value="TreeGrafter"/>
</dbReference>
<dbReference type="OrthoDB" id="251770at2759"/>
<proteinExistence type="predicted"/>
<gene>
    <name evidence="4" type="ORF">CLCR_05433</name>
</gene>
<dbReference type="SMART" id="SM00292">
    <property type="entry name" value="BRCT"/>
    <property type="match status" value="3"/>
</dbReference>
<dbReference type="STRING" id="86049.A0A1C1C8P8"/>
<dbReference type="eggNOG" id="KOG1929">
    <property type="taxonomic scope" value="Eukaryota"/>
</dbReference>
<evidence type="ECO:0000256" key="1">
    <source>
        <dbReference type="ARBA" id="ARBA00022737"/>
    </source>
</evidence>
<dbReference type="InterPro" id="IPR036420">
    <property type="entry name" value="BRCT_dom_sf"/>
</dbReference>
<evidence type="ECO:0000313" key="5">
    <source>
        <dbReference type="Proteomes" id="UP000094526"/>
    </source>
</evidence>
<reference evidence="5" key="1">
    <citation type="submission" date="2015-07" db="EMBL/GenBank/DDBJ databases">
        <authorList>
            <person name="Teixeira M.M."/>
            <person name="Souza R.C."/>
            <person name="Almeida L.G."/>
            <person name="Vicente V.A."/>
            <person name="de Hoog S."/>
            <person name="Bocca A.L."/>
            <person name="de Almeida S.R."/>
            <person name="Vasconcelos A.T."/>
            <person name="Felipe M.S."/>
        </authorList>
    </citation>
    <scope>NUCLEOTIDE SEQUENCE [LARGE SCALE GENOMIC DNA]</scope>
    <source>
        <strain evidence="5">KSF</strain>
    </source>
</reference>
<dbReference type="VEuPathDB" id="FungiDB:G647_07583"/>
<dbReference type="Proteomes" id="UP000094526">
    <property type="component" value="Unassembled WGS sequence"/>
</dbReference>
<keyword evidence="1" id="KW-0677">Repeat</keyword>
<evidence type="ECO:0000259" key="3">
    <source>
        <dbReference type="PROSITE" id="PS50172"/>
    </source>
</evidence>
<comment type="caution">
    <text evidence="4">The sequence shown here is derived from an EMBL/GenBank/DDBJ whole genome shotgun (WGS) entry which is preliminary data.</text>
</comment>
<dbReference type="InterPro" id="IPR059215">
    <property type="entry name" value="BRCT2_TopBP1-like"/>
</dbReference>
<dbReference type="VEuPathDB" id="FungiDB:CLCR_05433"/>
<feature type="compositionally biased region" description="Low complexity" evidence="2">
    <location>
        <begin position="706"/>
        <end position="732"/>
    </location>
</feature>
<dbReference type="GO" id="GO:0006270">
    <property type="term" value="P:DNA replication initiation"/>
    <property type="evidence" value="ECO:0007669"/>
    <property type="project" value="TreeGrafter"/>
</dbReference>
<evidence type="ECO:0000313" key="4">
    <source>
        <dbReference type="EMBL" id="OCT44914.1"/>
    </source>
</evidence>
<feature type="domain" description="BRCT" evidence="3">
    <location>
        <begin position="402"/>
        <end position="492"/>
    </location>
</feature>
<dbReference type="CDD" id="cd17731">
    <property type="entry name" value="BRCT_TopBP1_rpt2_like"/>
    <property type="match status" value="1"/>
</dbReference>
<feature type="domain" description="BRCT" evidence="3">
    <location>
        <begin position="304"/>
        <end position="396"/>
    </location>
</feature>
<keyword evidence="5" id="KW-1185">Reference proteome</keyword>
<dbReference type="Pfam" id="PF00533">
    <property type="entry name" value="BRCT"/>
    <property type="match status" value="1"/>
</dbReference>
<dbReference type="EMBL" id="LGRB01000020">
    <property type="protein sequence ID" value="OCT44914.1"/>
    <property type="molecule type" value="Genomic_DNA"/>
</dbReference>
<dbReference type="AlphaFoldDB" id="A0A1C1C8P8"/>
<evidence type="ECO:0000256" key="2">
    <source>
        <dbReference type="SAM" id="MobiDB-lite"/>
    </source>
</evidence>
<feature type="domain" description="BRCT" evidence="3">
    <location>
        <begin position="104"/>
        <end position="193"/>
    </location>
</feature>
<feature type="domain" description="BRCT" evidence="3">
    <location>
        <begin position="9"/>
        <end position="82"/>
    </location>
</feature>
<feature type="region of interest" description="Disordered" evidence="2">
    <location>
        <begin position="253"/>
        <end position="281"/>
    </location>
</feature>
<feature type="region of interest" description="Disordered" evidence="2">
    <location>
        <begin position="686"/>
        <end position="761"/>
    </location>
</feature>
<organism evidence="4 5">
    <name type="scientific">Cladophialophora carrionii</name>
    <dbReference type="NCBI Taxonomy" id="86049"/>
    <lineage>
        <taxon>Eukaryota</taxon>
        <taxon>Fungi</taxon>
        <taxon>Dikarya</taxon>
        <taxon>Ascomycota</taxon>
        <taxon>Pezizomycotina</taxon>
        <taxon>Eurotiomycetes</taxon>
        <taxon>Chaetothyriomycetidae</taxon>
        <taxon>Chaetothyriales</taxon>
        <taxon>Herpotrichiellaceae</taxon>
        <taxon>Cladophialophora</taxon>
    </lineage>
</organism>
<feature type="compositionally biased region" description="Polar residues" evidence="2">
    <location>
        <begin position="593"/>
        <end position="605"/>
    </location>
</feature>
<name>A0A1C1C8P8_9EURO</name>
<feature type="region of interest" description="Disordered" evidence="2">
    <location>
        <begin position="788"/>
        <end position="891"/>
    </location>
</feature>
<dbReference type="PROSITE" id="PS50172">
    <property type="entry name" value="BRCT"/>
    <property type="match status" value="4"/>
</dbReference>
<dbReference type="Pfam" id="PF12738">
    <property type="entry name" value="PTCB-BRCT"/>
    <property type="match status" value="2"/>
</dbReference>
<dbReference type="PANTHER" id="PTHR13561">
    <property type="entry name" value="DNA REPLICATION REGULATOR DPB11-RELATED"/>
    <property type="match status" value="1"/>
</dbReference>
<dbReference type="Gene3D" id="3.40.50.10190">
    <property type="entry name" value="BRCT domain"/>
    <property type="match status" value="4"/>
</dbReference>
<feature type="region of interest" description="Disordered" evidence="2">
    <location>
        <begin position="206"/>
        <end position="225"/>
    </location>
</feature>